<dbReference type="PANTHER" id="PTHR12317:SF79">
    <property type="entry name" value="ACYLTRANSFERASE"/>
    <property type="match status" value="1"/>
</dbReference>
<evidence type="ECO:0000256" key="11">
    <source>
        <dbReference type="RuleBase" id="RU367023"/>
    </source>
</evidence>
<keyword evidence="3" id="KW-0444">Lipid biosynthesis</keyword>
<feature type="transmembrane region" description="Helical" evidence="11">
    <location>
        <begin position="26"/>
        <end position="49"/>
    </location>
</feature>
<dbReference type="OrthoDB" id="264532at2759"/>
<dbReference type="KEGG" id="fas:105271757"/>
<dbReference type="GeneID" id="105271757"/>
<dbReference type="InterPro" id="IPR007130">
    <property type="entry name" value="DAGAT"/>
</dbReference>
<keyword evidence="5 11" id="KW-0812">Transmembrane</keyword>
<dbReference type="EC" id="2.3.1.-" evidence="11"/>
<reference evidence="13" key="1">
    <citation type="submission" date="2025-08" db="UniProtKB">
        <authorList>
            <consortium name="RefSeq"/>
        </authorList>
    </citation>
    <scope>IDENTIFICATION</scope>
    <source>
        <strain evidence="13">USDA-PBARC FA_bdor</strain>
        <tissue evidence="13">Whole organism</tissue>
    </source>
</reference>
<evidence type="ECO:0000256" key="5">
    <source>
        <dbReference type="ARBA" id="ARBA00022692"/>
    </source>
</evidence>
<keyword evidence="10" id="KW-0012">Acyltransferase</keyword>
<protein>
    <recommendedName>
        <fullName evidence="11">Acyltransferase</fullName>
        <ecNumber evidence="11">2.3.1.-</ecNumber>
    </recommendedName>
</protein>
<sequence length="354" mass="41237">MNSRMELMGVKFAPLRVPLERRLQTLAAFAWFCALAFGSFIGWMITFYCLIFGEWLRYITLIYLCWMFYLDWDTYKRGGRSDRWILWMRNSLWWRYFCAYFPVKLMKTVDLEPSRNYLLCSFPHGVLATGAFAAFSTDHLDCKRIFPGLDPRMVTLDQHFRIPFFREFAYSFGACGVCSESLEYLLRPKDKNEKNTAVVLVVGGAAESFKCKPSTYDLVLKRRKGFVRVALKTGTPLVPVFSFGETDLYDQIQLSTDSFLGKVQNYIRKAIGIAPIIVVGRGFFQYSFGLIPQRRPVTVFYSVGAPLEVPKIVNPTQEQVDEYHMEFMEKLTKFFETEKHKYLDNPDKIKLNIQ</sequence>
<evidence type="ECO:0000256" key="6">
    <source>
        <dbReference type="ARBA" id="ARBA00022824"/>
    </source>
</evidence>
<dbReference type="GO" id="GO:0019432">
    <property type="term" value="P:triglyceride biosynthetic process"/>
    <property type="evidence" value="ECO:0007669"/>
    <property type="project" value="TreeGrafter"/>
</dbReference>
<proteinExistence type="inferred from homology"/>
<accession>A0A9R1U901</accession>
<evidence type="ECO:0000313" key="12">
    <source>
        <dbReference type="Proteomes" id="UP000694866"/>
    </source>
</evidence>
<dbReference type="SUPFAM" id="SSF69593">
    <property type="entry name" value="Glycerol-3-phosphate (1)-acyltransferase"/>
    <property type="match status" value="1"/>
</dbReference>
<dbReference type="AlphaFoldDB" id="A0A9R1U901"/>
<comment type="subcellular location">
    <subcellularLocation>
        <location evidence="1 11">Endoplasmic reticulum membrane</location>
        <topology evidence="1 11">Multi-pass membrane protein</topology>
    </subcellularLocation>
</comment>
<keyword evidence="9 11" id="KW-0472">Membrane</keyword>
<evidence type="ECO:0000256" key="10">
    <source>
        <dbReference type="ARBA" id="ARBA00023315"/>
    </source>
</evidence>
<evidence type="ECO:0000313" key="13">
    <source>
        <dbReference type="RefSeq" id="XP_011311787.1"/>
    </source>
</evidence>
<dbReference type="Pfam" id="PF03982">
    <property type="entry name" value="DAGAT"/>
    <property type="match status" value="1"/>
</dbReference>
<organism evidence="12 13">
    <name type="scientific">Fopius arisanus</name>
    <dbReference type="NCBI Taxonomy" id="64838"/>
    <lineage>
        <taxon>Eukaryota</taxon>
        <taxon>Metazoa</taxon>
        <taxon>Ecdysozoa</taxon>
        <taxon>Arthropoda</taxon>
        <taxon>Hexapoda</taxon>
        <taxon>Insecta</taxon>
        <taxon>Pterygota</taxon>
        <taxon>Neoptera</taxon>
        <taxon>Endopterygota</taxon>
        <taxon>Hymenoptera</taxon>
        <taxon>Apocrita</taxon>
        <taxon>Ichneumonoidea</taxon>
        <taxon>Braconidae</taxon>
        <taxon>Opiinae</taxon>
        <taxon>Fopius</taxon>
    </lineage>
</organism>
<dbReference type="GO" id="GO:0005789">
    <property type="term" value="C:endoplasmic reticulum membrane"/>
    <property type="evidence" value="ECO:0007669"/>
    <property type="project" value="UniProtKB-SubCell"/>
</dbReference>
<evidence type="ECO:0000256" key="2">
    <source>
        <dbReference type="ARBA" id="ARBA00005420"/>
    </source>
</evidence>
<keyword evidence="12" id="KW-1185">Reference proteome</keyword>
<evidence type="ECO:0000256" key="7">
    <source>
        <dbReference type="ARBA" id="ARBA00022989"/>
    </source>
</evidence>
<keyword evidence="4 11" id="KW-0808">Transferase</keyword>
<evidence type="ECO:0000256" key="8">
    <source>
        <dbReference type="ARBA" id="ARBA00023098"/>
    </source>
</evidence>
<keyword evidence="6 11" id="KW-0256">Endoplasmic reticulum</keyword>
<evidence type="ECO:0000256" key="9">
    <source>
        <dbReference type="ARBA" id="ARBA00023136"/>
    </source>
</evidence>
<dbReference type="CDD" id="cd07987">
    <property type="entry name" value="LPLAT_MGAT-like"/>
    <property type="match status" value="1"/>
</dbReference>
<feature type="transmembrane region" description="Helical" evidence="11">
    <location>
        <begin position="55"/>
        <end position="72"/>
    </location>
</feature>
<comment type="similarity">
    <text evidence="2 11">Belongs to the diacylglycerol acyltransferase family.</text>
</comment>
<evidence type="ECO:0000256" key="4">
    <source>
        <dbReference type="ARBA" id="ARBA00022679"/>
    </source>
</evidence>
<keyword evidence="8" id="KW-0443">Lipid metabolism</keyword>
<keyword evidence="7 11" id="KW-1133">Transmembrane helix</keyword>
<evidence type="ECO:0000256" key="1">
    <source>
        <dbReference type="ARBA" id="ARBA00004477"/>
    </source>
</evidence>
<gene>
    <name evidence="13" type="primary">LOC105271757</name>
</gene>
<evidence type="ECO:0000256" key="3">
    <source>
        <dbReference type="ARBA" id="ARBA00022516"/>
    </source>
</evidence>
<name>A0A9R1U901_9HYME</name>
<dbReference type="Proteomes" id="UP000694866">
    <property type="component" value="Unplaced"/>
</dbReference>
<dbReference type="PANTHER" id="PTHR12317">
    <property type="entry name" value="DIACYLGLYCEROL O-ACYLTRANSFERASE"/>
    <property type="match status" value="1"/>
</dbReference>
<dbReference type="GO" id="GO:0004144">
    <property type="term" value="F:diacylglycerol O-acyltransferase activity"/>
    <property type="evidence" value="ECO:0007669"/>
    <property type="project" value="TreeGrafter"/>
</dbReference>
<dbReference type="RefSeq" id="XP_011311787.1">
    <property type="nucleotide sequence ID" value="XM_011313485.1"/>
</dbReference>